<evidence type="ECO:0000256" key="5">
    <source>
        <dbReference type="ARBA" id="ARBA00022759"/>
    </source>
</evidence>
<dbReference type="PRINTS" id="PR00696">
    <property type="entry name" value="RSOLVASERUVC"/>
</dbReference>
<keyword evidence="7 12" id="KW-0378">Hydrolase</keyword>
<sequence length="174" mass="18932">MTVILGIDPGSRITGYGLIRQVGQKIEYVDSGCIRTTPTGELSQKLLQIYDGVCQLMDHYSPEEVAIEQVFMHQNPNSALKLGHARGVAMVAAASHRVKVSEYSAREIKQTVVGYGAAEKAQVGHMVVSLLSLNKAPQTDAADALAIAICHSHMRHKLSAIIGNTSVSLRRRRR</sequence>
<keyword evidence="4 12" id="KW-0479">Metal-binding</keyword>
<evidence type="ECO:0000256" key="10">
    <source>
        <dbReference type="ARBA" id="ARBA00023172"/>
    </source>
</evidence>
<evidence type="ECO:0000313" key="15">
    <source>
        <dbReference type="Proteomes" id="UP001057474"/>
    </source>
</evidence>
<dbReference type="Pfam" id="PF02075">
    <property type="entry name" value="RuvC"/>
    <property type="match status" value="1"/>
</dbReference>
<dbReference type="Proteomes" id="UP001057474">
    <property type="component" value="Chromosome"/>
</dbReference>
<evidence type="ECO:0000256" key="12">
    <source>
        <dbReference type="HAMAP-Rule" id="MF_00034"/>
    </source>
</evidence>
<organism evidence="14 15">
    <name type="scientific">Legionella lytica</name>
    <dbReference type="NCBI Taxonomy" id="96232"/>
    <lineage>
        <taxon>Bacteria</taxon>
        <taxon>Pseudomonadati</taxon>
        <taxon>Pseudomonadota</taxon>
        <taxon>Gammaproteobacteria</taxon>
        <taxon>Legionellales</taxon>
        <taxon>Legionellaceae</taxon>
        <taxon>Legionella</taxon>
    </lineage>
</organism>
<dbReference type="InterPro" id="IPR012337">
    <property type="entry name" value="RNaseH-like_sf"/>
</dbReference>
<accession>A0ABY4YC77</accession>
<comment type="subcellular location">
    <subcellularLocation>
        <location evidence="12">Cytoplasm</location>
    </subcellularLocation>
</comment>
<evidence type="ECO:0000256" key="1">
    <source>
        <dbReference type="ARBA" id="ARBA00009518"/>
    </source>
</evidence>
<evidence type="ECO:0000256" key="13">
    <source>
        <dbReference type="NCBIfam" id="TIGR00228"/>
    </source>
</evidence>
<dbReference type="PANTHER" id="PTHR30194">
    <property type="entry name" value="CROSSOVER JUNCTION ENDODEOXYRIBONUCLEASE RUVC"/>
    <property type="match status" value="1"/>
</dbReference>
<comment type="cofactor">
    <cofactor evidence="12">
        <name>Mg(2+)</name>
        <dbReference type="ChEBI" id="CHEBI:18420"/>
    </cofactor>
    <text evidence="12">Binds 2 Mg(2+) ion per subunit.</text>
</comment>
<evidence type="ECO:0000256" key="3">
    <source>
        <dbReference type="ARBA" id="ARBA00022722"/>
    </source>
</evidence>
<keyword evidence="10 12" id="KW-0233">DNA recombination</keyword>
<evidence type="ECO:0000256" key="6">
    <source>
        <dbReference type="ARBA" id="ARBA00022763"/>
    </source>
</evidence>
<dbReference type="Gene3D" id="3.30.420.10">
    <property type="entry name" value="Ribonuclease H-like superfamily/Ribonuclease H"/>
    <property type="match status" value="1"/>
</dbReference>
<dbReference type="EC" id="3.1.21.10" evidence="12 13"/>
<feature type="binding site" evidence="12">
    <location>
        <position position="8"/>
    </location>
    <ligand>
        <name>Mg(2+)</name>
        <dbReference type="ChEBI" id="CHEBI:18420"/>
        <label>1</label>
    </ligand>
</feature>
<keyword evidence="2 12" id="KW-0963">Cytoplasm</keyword>
<keyword evidence="3 12" id="KW-0540">Nuclease</keyword>
<dbReference type="InterPro" id="IPR020563">
    <property type="entry name" value="X-over_junc_endoDNase_Mg_BS"/>
</dbReference>
<evidence type="ECO:0000256" key="7">
    <source>
        <dbReference type="ARBA" id="ARBA00022801"/>
    </source>
</evidence>
<comment type="similarity">
    <text evidence="1 12">Belongs to the RuvC family.</text>
</comment>
<dbReference type="PROSITE" id="PS01321">
    <property type="entry name" value="RUVC"/>
    <property type="match status" value="1"/>
</dbReference>
<evidence type="ECO:0000256" key="11">
    <source>
        <dbReference type="ARBA" id="ARBA00023204"/>
    </source>
</evidence>
<dbReference type="SUPFAM" id="SSF53098">
    <property type="entry name" value="Ribonuclease H-like"/>
    <property type="match status" value="1"/>
</dbReference>
<feature type="binding site" evidence="12">
    <location>
        <position position="68"/>
    </location>
    <ligand>
        <name>Mg(2+)</name>
        <dbReference type="ChEBI" id="CHEBI:18420"/>
        <label>2</label>
    </ligand>
</feature>
<keyword evidence="5 12" id="KW-0255">Endonuclease</keyword>
<dbReference type="CDD" id="cd16962">
    <property type="entry name" value="RuvC"/>
    <property type="match status" value="1"/>
</dbReference>
<dbReference type="EMBL" id="CP071527">
    <property type="protein sequence ID" value="USQ15047.1"/>
    <property type="molecule type" value="Genomic_DNA"/>
</dbReference>
<dbReference type="NCBIfam" id="NF000711">
    <property type="entry name" value="PRK00039.2-1"/>
    <property type="match status" value="1"/>
</dbReference>
<comment type="catalytic activity">
    <reaction evidence="12">
        <text>Endonucleolytic cleavage at a junction such as a reciprocal single-stranded crossover between two homologous DNA duplexes (Holliday junction).</text>
        <dbReference type="EC" id="3.1.21.10"/>
    </reaction>
</comment>
<evidence type="ECO:0000256" key="4">
    <source>
        <dbReference type="ARBA" id="ARBA00022723"/>
    </source>
</evidence>
<dbReference type="RefSeq" id="WP_252582252.1">
    <property type="nucleotide sequence ID" value="NZ_CP071527.1"/>
</dbReference>
<evidence type="ECO:0000256" key="9">
    <source>
        <dbReference type="ARBA" id="ARBA00023125"/>
    </source>
</evidence>
<feature type="active site" evidence="12">
    <location>
        <position position="140"/>
    </location>
</feature>
<keyword evidence="11 12" id="KW-0234">DNA repair</keyword>
<comment type="subunit">
    <text evidence="12">Homodimer which binds Holliday junction (HJ) DNA. The HJ becomes 2-fold symmetrical on binding to RuvC with unstacked arms; it has a different conformation from HJ DNA in complex with RuvA. In the full resolvosome a probable DNA-RuvA(4)-RuvB(12)-RuvC(2) complex forms which resolves the HJ.</text>
</comment>
<dbReference type="GO" id="GO:0016787">
    <property type="term" value="F:hydrolase activity"/>
    <property type="evidence" value="ECO:0007669"/>
    <property type="project" value="UniProtKB-KW"/>
</dbReference>
<dbReference type="PANTHER" id="PTHR30194:SF3">
    <property type="entry name" value="CROSSOVER JUNCTION ENDODEOXYRIBONUCLEASE RUVC"/>
    <property type="match status" value="1"/>
</dbReference>
<evidence type="ECO:0000313" key="14">
    <source>
        <dbReference type="EMBL" id="USQ15047.1"/>
    </source>
</evidence>
<evidence type="ECO:0000256" key="8">
    <source>
        <dbReference type="ARBA" id="ARBA00022842"/>
    </source>
</evidence>
<feature type="active site" evidence="12">
    <location>
        <position position="68"/>
    </location>
</feature>
<keyword evidence="15" id="KW-1185">Reference proteome</keyword>
<evidence type="ECO:0000256" key="2">
    <source>
        <dbReference type="ARBA" id="ARBA00022490"/>
    </source>
</evidence>
<dbReference type="HAMAP" id="MF_00034">
    <property type="entry name" value="RuvC"/>
    <property type="match status" value="1"/>
</dbReference>
<keyword evidence="8 12" id="KW-0460">Magnesium</keyword>
<keyword evidence="6 12" id="KW-0227">DNA damage</keyword>
<reference evidence="14" key="1">
    <citation type="submission" date="2021-03" db="EMBL/GenBank/DDBJ databases">
        <title>Legionella lytica PCM 2298.</title>
        <authorList>
            <person name="Koper P."/>
        </authorList>
    </citation>
    <scope>NUCLEOTIDE SEQUENCE</scope>
    <source>
        <strain evidence="14">PCM 2298</strain>
    </source>
</reference>
<comment type="function">
    <text evidence="12">The RuvA-RuvB-RuvC complex processes Holliday junction (HJ) DNA during genetic recombination and DNA repair. Endonuclease that resolves HJ intermediates. Cleaves cruciform DNA by making single-stranded nicks across the HJ at symmetrical positions within the homologous arms, yielding a 5'-phosphate and a 3'-hydroxyl group; requires a central core of homology in the junction. The consensus cleavage sequence is 5'-(A/T)TT(C/G)-3'. Cleavage occurs on the 3'-side of the TT dinucleotide at the point of strand exchange. HJ branch migration catalyzed by RuvA-RuvB allows RuvC to scan DNA until it finds its consensus sequence, where it cleaves and resolves the cruciform DNA.</text>
</comment>
<protein>
    <recommendedName>
        <fullName evidence="12 13">Crossover junction endodeoxyribonuclease RuvC</fullName>
        <ecNumber evidence="12 13">3.1.21.10</ecNumber>
    </recommendedName>
    <alternativeName>
        <fullName evidence="12">Holliday junction nuclease RuvC</fullName>
    </alternativeName>
    <alternativeName>
        <fullName evidence="12">Holliday junction resolvase RuvC</fullName>
    </alternativeName>
</protein>
<keyword evidence="9 12" id="KW-0238">DNA-binding</keyword>
<name>A0ABY4YC77_9GAMM</name>
<dbReference type="InterPro" id="IPR036397">
    <property type="entry name" value="RNaseH_sf"/>
</dbReference>
<dbReference type="NCBIfam" id="TIGR00228">
    <property type="entry name" value="ruvC"/>
    <property type="match status" value="1"/>
</dbReference>
<feature type="binding site" evidence="12">
    <location>
        <position position="140"/>
    </location>
    <ligand>
        <name>Mg(2+)</name>
        <dbReference type="ChEBI" id="CHEBI:18420"/>
        <label>1</label>
    </ligand>
</feature>
<gene>
    <name evidence="12 14" type="primary">ruvC</name>
    <name evidence="14" type="ORF">J2N86_07070</name>
</gene>
<proteinExistence type="inferred from homology"/>
<feature type="active site" evidence="12">
    <location>
        <position position="8"/>
    </location>
</feature>
<dbReference type="InterPro" id="IPR002176">
    <property type="entry name" value="X-over_junc_endoDNase_RuvC"/>
</dbReference>